<dbReference type="Proteomes" id="UP000314294">
    <property type="component" value="Unassembled WGS sequence"/>
</dbReference>
<dbReference type="EMBL" id="SRLO01000908">
    <property type="protein sequence ID" value="TNN44351.1"/>
    <property type="molecule type" value="Genomic_DNA"/>
</dbReference>
<accession>A0A4Z2FTL0</accession>
<comment type="caution">
    <text evidence="1">The sequence shown here is derived from an EMBL/GenBank/DDBJ whole genome shotgun (WGS) entry which is preliminary data.</text>
</comment>
<sequence>MPPKPRNMFVLKAEGVRGADAASRKPAAERACDPDEDAAECAVNLAPRAAIPRDTGDAVRGAGAAPETRFNAFLKKPT</sequence>
<evidence type="ECO:0000313" key="1">
    <source>
        <dbReference type="EMBL" id="TNN44351.1"/>
    </source>
</evidence>
<evidence type="ECO:0000313" key="2">
    <source>
        <dbReference type="Proteomes" id="UP000314294"/>
    </source>
</evidence>
<protein>
    <submittedName>
        <fullName evidence="1">Uncharacterized protein</fullName>
    </submittedName>
</protein>
<reference evidence="1 2" key="1">
    <citation type="submission" date="2019-03" db="EMBL/GenBank/DDBJ databases">
        <title>First draft genome of Liparis tanakae, snailfish: a comprehensive survey of snailfish specific genes.</title>
        <authorList>
            <person name="Kim W."/>
            <person name="Song I."/>
            <person name="Jeong J.-H."/>
            <person name="Kim D."/>
            <person name="Kim S."/>
            <person name="Ryu S."/>
            <person name="Song J.Y."/>
            <person name="Lee S.K."/>
        </authorList>
    </citation>
    <scope>NUCLEOTIDE SEQUENCE [LARGE SCALE GENOMIC DNA]</scope>
    <source>
        <tissue evidence="1">Muscle</tissue>
    </source>
</reference>
<dbReference type="AlphaFoldDB" id="A0A4Z2FTL0"/>
<keyword evidence="2" id="KW-1185">Reference proteome</keyword>
<gene>
    <name evidence="1" type="ORF">EYF80_045437</name>
</gene>
<proteinExistence type="predicted"/>
<name>A0A4Z2FTL0_9TELE</name>
<organism evidence="1 2">
    <name type="scientific">Liparis tanakae</name>
    <name type="common">Tanaka's snailfish</name>
    <dbReference type="NCBI Taxonomy" id="230148"/>
    <lineage>
        <taxon>Eukaryota</taxon>
        <taxon>Metazoa</taxon>
        <taxon>Chordata</taxon>
        <taxon>Craniata</taxon>
        <taxon>Vertebrata</taxon>
        <taxon>Euteleostomi</taxon>
        <taxon>Actinopterygii</taxon>
        <taxon>Neopterygii</taxon>
        <taxon>Teleostei</taxon>
        <taxon>Neoteleostei</taxon>
        <taxon>Acanthomorphata</taxon>
        <taxon>Eupercaria</taxon>
        <taxon>Perciformes</taxon>
        <taxon>Cottioidei</taxon>
        <taxon>Cottales</taxon>
        <taxon>Liparidae</taxon>
        <taxon>Liparis</taxon>
    </lineage>
</organism>